<dbReference type="PANTHER" id="PTHR37694:SF1">
    <property type="entry name" value="SLR8022 PROTEIN"/>
    <property type="match status" value="1"/>
</dbReference>
<sequence length="119" mass="13117">MSYPPAQLQLVDLNAEQEVLRDAANNAVARRAGSTVYRGDGVRQTLVVILAGEEMAEHESPQEGFVHVLEGKIRLNGDNRSWEISAGQLFPVPPEKHSVTTLEDTVLTLTVLRQSVINR</sequence>
<name>A0A543AJX5_9MICC</name>
<dbReference type="OrthoDB" id="5190473at2"/>
<dbReference type="InterPro" id="IPR013096">
    <property type="entry name" value="Cupin_2"/>
</dbReference>
<dbReference type="AlphaFoldDB" id="A0A543AJX5"/>
<evidence type="ECO:0000259" key="1">
    <source>
        <dbReference type="Pfam" id="PF07883"/>
    </source>
</evidence>
<dbReference type="EMBL" id="VFOU01000002">
    <property type="protein sequence ID" value="TQL72887.1"/>
    <property type="molecule type" value="Genomic_DNA"/>
</dbReference>
<gene>
    <name evidence="2" type="ORF">FB556_1557</name>
</gene>
<dbReference type="SUPFAM" id="SSF51182">
    <property type="entry name" value="RmlC-like cupins"/>
    <property type="match status" value="1"/>
</dbReference>
<feature type="domain" description="Cupin type-2" evidence="1">
    <location>
        <begin position="46"/>
        <end position="109"/>
    </location>
</feature>
<reference evidence="2 3" key="1">
    <citation type="submission" date="2019-06" db="EMBL/GenBank/DDBJ databases">
        <title>Sequencing the genomes of 1000 actinobacteria strains.</title>
        <authorList>
            <person name="Klenk H.-P."/>
        </authorList>
    </citation>
    <scope>NUCLEOTIDE SEQUENCE [LARGE SCALE GENOMIC DNA]</scope>
    <source>
        <strain evidence="2 3">DSM 24083</strain>
    </source>
</reference>
<dbReference type="Pfam" id="PF07883">
    <property type="entry name" value="Cupin_2"/>
    <property type="match status" value="1"/>
</dbReference>
<dbReference type="InterPro" id="IPR014710">
    <property type="entry name" value="RmlC-like_jellyroll"/>
</dbReference>
<dbReference type="Gene3D" id="2.60.120.10">
    <property type="entry name" value="Jelly Rolls"/>
    <property type="match status" value="1"/>
</dbReference>
<proteinExistence type="predicted"/>
<evidence type="ECO:0000313" key="2">
    <source>
        <dbReference type="EMBL" id="TQL72887.1"/>
    </source>
</evidence>
<dbReference type="PANTHER" id="PTHR37694">
    <property type="entry name" value="SLR8022 PROTEIN"/>
    <property type="match status" value="1"/>
</dbReference>
<dbReference type="InterPro" id="IPR011051">
    <property type="entry name" value="RmlC_Cupin_sf"/>
</dbReference>
<accession>A0A543AJX5</accession>
<dbReference type="RefSeq" id="WP_141866341.1">
    <property type="nucleotide sequence ID" value="NZ_BAABAN010000004.1"/>
</dbReference>
<protein>
    <submittedName>
        <fullName evidence="2">Cupin domain</fullName>
    </submittedName>
</protein>
<organism evidence="2 3">
    <name type="scientific">Enteractinococcus coprophilus</name>
    <dbReference type="NCBI Taxonomy" id="1027633"/>
    <lineage>
        <taxon>Bacteria</taxon>
        <taxon>Bacillati</taxon>
        <taxon>Actinomycetota</taxon>
        <taxon>Actinomycetes</taxon>
        <taxon>Micrococcales</taxon>
        <taxon>Micrococcaceae</taxon>
    </lineage>
</organism>
<evidence type="ECO:0000313" key="3">
    <source>
        <dbReference type="Proteomes" id="UP000319746"/>
    </source>
</evidence>
<comment type="caution">
    <text evidence="2">The sequence shown here is derived from an EMBL/GenBank/DDBJ whole genome shotgun (WGS) entry which is preliminary data.</text>
</comment>
<keyword evidence="3" id="KW-1185">Reference proteome</keyword>
<dbReference type="Proteomes" id="UP000319746">
    <property type="component" value="Unassembled WGS sequence"/>
</dbReference>
<dbReference type="CDD" id="cd02230">
    <property type="entry name" value="cupin_HP0902-like"/>
    <property type="match status" value="1"/>
</dbReference>